<proteinExistence type="predicted"/>
<keyword evidence="2" id="KW-1185">Reference proteome</keyword>
<sequence length="195" mass="22082">MAIGLMEVLLVNAKGLADTDFLGDVDPYVVMQYKGQERKSSVAQGQGGNPSWNEKFTFRVEYPGCGGQYKLVLKIMDKDTFTHDDFLGEATHPDRKRLLPLDMPEQKSYFSLLVYSMVVLDCFSTCRIYVEDFLLLGMDNGTAELHPRKYSVTQADGTYRGEIQVGLTLTRKFLLIEQFEQTTESSYGGWKESDV</sequence>
<reference evidence="2" key="1">
    <citation type="journal article" date="2023" name="G3 (Bethesda)">
        <title>Genome assembly and association tests identify interacting loci associated with vigor, precocity, and sex in interspecific pistachio rootstocks.</title>
        <authorList>
            <person name="Palmer W."/>
            <person name="Jacygrad E."/>
            <person name="Sagayaradj S."/>
            <person name="Cavanaugh K."/>
            <person name="Han R."/>
            <person name="Bertier L."/>
            <person name="Beede B."/>
            <person name="Kafkas S."/>
            <person name="Golino D."/>
            <person name="Preece J."/>
            <person name="Michelmore R."/>
        </authorList>
    </citation>
    <scope>NUCLEOTIDE SEQUENCE [LARGE SCALE GENOMIC DNA]</scope>
</reference>
<evidence type="ECO:0000313" key="2">
    <source>
        <dbReference type="Proteomes" id="UP001163603"/>
    </source>
</evidence>
<comment type="caution">
    <text evidence="1">The sequence shown here is derived from an EMBL/GenBank/DDBJ whole genome shotgun (WGS) entry which is preliminary data.</text>
</comment>
<dbReference type="EMBL" id="CM047738">
    <property type="protein sequence ID" value="KAJ0047089.1"/>
    <property type="molecule type" value="Genomic_DNA"/>
</dbReference>
<accession>A0ACC0Z9U5</accession>
<name>A0ACC0Z9U5_9ROSI</name>
<protein>
    <submittedName>
        <fullName evidence="1">Uncharacterized protein</fullName>
    </submittedName>
</protein>
<evidence type="ECO:0000313" key="1">
    <source>
        <dbReference type="EMBL" id="KAJ0047089.1"/>
    </source>
</evidence>
<dbReference type="Proteomes" id="UP001163603">
    <property type="component" value="Chromosome 3"/>
</dbReference>
<organism evidence="1 2">
    <name type="scientific">Pistacia integerrima</name>
    <dbReference type="NCBI Taxonomy" id="434235"/>
    <lineage>
        <taxon>Eukaryota</taxon>
        <taxon>Viridiplantae</taxon>
        <taxon>Streptophyta</taxon>
        <taxon>Embryophyta</taxon>
        <taxon>Tracheophyta</taxon>
        <taxon>Spermatophyta</taxon>
        <taxon>Magnoliopsida</taxon>
        <taxon>eudicotyledons</taxon>
        <taxon>Gunneridae</taxon>
        <taxon>Pentapetalae</taxon>
        <taxon>rosids</taxon>
        <taxon>malvids</taxon>
        <taxon>Sapindales</taxon>
        <taxon>Anacardiaceae</taxon>
        <taxon>Pistacia</taxon>
    </lineage>
</organism>
<gene>
    <name evidence="1" type="ORF">Pint_06321</name>
</gene>